<feature type="compositionally biased region" description="Low complexity" evidence="1">
    <location>
        <begin position="175"/>
        <end position="191"/>
    </location>
</feature>
<sequence length="352" mass="37282">MLADPVDVTAAAALDAEQRRCEANAAHIVSSVNPFKRCANGTTASNSKTNAPSAAVTPFHSLDVLPFSLARLNDAMSHPTWDLDGHTALMAIALMRRYEAASGIPVTPHMMHRLFIAATIVVCKSHLDRRPSMEAFAFACGCEPVELAALELALIKALDWRVLVTAADVAAVVSNKHGSSPSVPAPRVVAPRPQPQRVPPSPRRNHGRWSQAPASAIALGTASLHHGHHHQQQRHGNHGNHRAQPPPQALPVPPPYATHVRRGSACSMSASSAAGCSGNSRYLPMEAAPSFTSPSVMSVYVGGPSPVVPTCGNLCLPPAHLPQQMQPHLTQSPAAMACFFSSPPSPQDGRTW</sequence>
<dbReference type="Pfam" id="PF00134">
    <property type="entry name" value="Cyclin_N"/>
    <property type="match status" value="1"/>
</dbReference>
<feature type="region of interest" description="Disordered" evidence="1">
    <location>
        <begin position="175"/>
        <end position="212"/>
    </location>
</feature>
<organism evidence="4">
    <name type="scientific">Neobodo designis</name>
    <name type="common">Flagellated protozoan</name>
    <name type="synonym">Bodo designis</name>
    <dbReference type="NCBI Taxonomy" id="312471"/>
    <lineage>
        <taxon>Eukaryota</taxon>
        <taxon>Discoba</taxon>
        <taxon>Euglenozoa</taxon>
        <taxon>Kinetoplastea</taxon>
        <taxon>Metakinetoplastina</taxon>
        <taxon>Neobodonida</taxon>
        <taxon>Neobodo</taxon>
    </lineage>
</organism>
<dbReference type="EMBL" id="HBGF01008846">
    <property type="protein sequence ID" value="CAD9098550.1"/>
    <property type="molecule type" value="Transcribed_RNA"/>
</dbReference>
<feature type="domain" description="Cyclin N-terminal" evidence="2">
    <location>
        <begin position="82"/>
        <end position="162"/>
    </location>
</feature>
<dbReference type="InterPro" id="IPR036915">
    <property type="entry name" value="Cyclin-like_sf"/>
</dbReference>
<dbReference type="EMBL" id="HBGF01008848">
    <property type="protein sequence ID" value="CAD9098551.1"/>
    <property type="molecule type" value="Transcribed_RNA"/>
</dbReference>
<dbReference type="CDD" id="cd20557">
    <property type="entry name" value="CYCLIN_ScPCL1-like"/>
    <property type="match status" value="1"/>
</dbReference>
<dbReference type="SUPFAM" id="SSF47954">
    <property type="entry name" value="Cyclin-like"/>
    <property type="match status" value="1"/>
</dbReference>
<dbReference type="PANTHER" id="PTHR15615">
    <property type="match status" value="1"/>
</dbReference>
<name>A0A6U4QCD4_NEODS</name>
<feature type="compositionally biased region" description="Basic residues" evidence="1">
    <location>
        <begin position="225"/>
        <end position="241"/>
    </location>
</feature>
<dbReference type="InterPro" id="IPR013922">
    <property type="entry name" value="Cyclin_PHO80-like"/>
</dbReference>
<feature type="region of interest" description="Disordered" evidence="1">
    <location>
        <begin position="224"/>
        <end position="251"/>
    </location>
</feature>
<feature type="compositionally biased region" description="Pro residues" evidence="1">
    <location>
        <begin position="192"/>
        <end position="202"/>
    </location>
</feature>
<proteinExistence type="predicted"/>
<evidence type="ECO:0000313" key="3">
    <source>
        <dbReference type="EMBL" id="CAD9098550.1"/>
    </source>
</evidence>
<dbReference type="PANTHER" id="PTHR15615:SF108">
    <property type="entry name" value="PROTEIN CNPPD1"/>
    <property type="match status" value="1"/>
</dbReference>
<dbReference type="GO" id="GO:0019901">
    <property type="term" value="F:protein kinase binding"/>
    <property type="evidence" value="ECO:0007669"/>
    <property type="project" value="InterPro"/>
</dbReference>
<evidence type="ECO:0000259" key="2">
    <source>
        <dbReference type="Pfam" id="PF00134"/>
    </source>
</evidence>
<protein>
    <recommendedName>
        <fullName evidence="2">Cyclin N-terminal domain-containing protein</fullName>
    </recommendedName>
</protein>
<accession>A0A6U4QCD4</accession>
<reference evidence="4" key="1">
    <citation type="submission" date="2021-01" db="EMBL/GenBank/DDBJ databases">
        <authorList>
            <person name="Corre E."/>
            <person name="Pelletier E."/>
            <person name="Niang G."/>
            <person name="Scheremetjew M."/>
            <person name="Finn R."/>
            <person name="Kale V."/>
            <person name="Holt S."/>
            <person name="Cochrane G."/>
            <person name="Meng A."/>
            <person name="Brown T."/>
            <person name="Cohen L."/>
        </authorList>
    </citation>
    <scope>NUCLEOTIDE SEQUENCE</scope>
    <source>
        <strain evidence="4">CCAP 1951/1</strain>
    </source>
</reference>
<dbReference type="InterPro" id="IPR006671">
    <property type="entry name" value="Cyclin_N"/>
</dbReference>
<dbReference type="Gene3D" id="1.10.472.10">
    <property type="entry name" value="Cyclin-like"/>
    <property type="match status" value="1"/>
</dbReference>
<dbReference type="AlphaFoldDB" id="A0A6U4QCD4"/>
<evidence type="ECO:0000256" key="1">
    <source>
        <dbReference type="SAM" id="MobiDB-lite"/>
    </source>
</evidence>
<gene>
    <name evidence="3" type="ORF">NDES1114_LOCUS5928</name>
    <name evidence="4" type="ORF">NDES1114_LOCUS5929</name>
</gene>
<evidence type="ECO:0000313" key="4">
    <source>
        <dbReference type="EMBL" id="CAD9098551.1"/>
    </source>
</evidence>